<keyword evidence="1" id="KW-0472">Membrane</keyword>
<evidence type="ECO:0000256" key="1">
    <source>
        <dbReference type="SAM" id="Phobius"/>
    </source>
</evidence>
<sequence length="91" mass="10654">MFTTIFWILAVWFIINLIWMWNKRDDKQLQKTLGWVNVVAVIAGFWTFYAATRVGNIETWFNVLNYVNIVIAATQLYLGYRNGDGHSVKHA</sequence>
<gene>
    <name evidence="2" type="ORF">BTM29_01620</name>
</gene>
<dbReference type="AlphaFoldDB" id="A0A1P8Q0D0"/>
<dbReference type="RefSeq" id="WP_076613832.1">
    <property type="nucleotide sequence ID" value="NZ_CP019323.1"/>
</dbReference>
<dbReference type="EMBL" id="CP019323">
    <property type="protein sequence ID" value="APX71328.1"/>
    <property type="molecule type" value="Genomic_DNA"/>
</dbReference>
<keyword evidence="1" id="KW-0812">Transmembrane</keyword>
<proteinExistence type="predicted"/>
<dbReference type="STRING" id="1847728.BTM29_01620"/>
<feature type="transmembrane region" description="Helical" evidence="1">
    <location>
        <begin position="63"/>
        <end position="80"/>
    </location>
</feature>
<feature type="transmembrane region" description="Helical" evidence="1">
    <location>
        <begin position="34"/>
        <end position="51"/>
    </location>
</feature>
<keyword evidence="1" id="KW-1133">Transmembrane helix</keyword>
<dbReference type="Proteomes" id="UP000187499">
    <property type="component" value="Chromosome"/>
</dbReference>
<dbReference type="KEGG" id="lalw:BTM29_01620"/>
<feature type="transmembrane region" description="Helical" evidence="1">
    <location>
        <begin position="6"/>
        <end position="22"/>
    </location>
</feature>
<organism evidence="2 3">
    <name type="scientific">Companilactobacillus allii</name>
    <dbReference type="NCBI Taxonomy" id="1847728"/>
    <lineage>
        <taxon>Bacteria</taxon>
        <taxon>Bacillati</taxon>
        <taxon>Bacillota</taxon>
        <taxon>Bacilli</taxon>
        <taxon>Lactobacillales</taxon>
        <taxon>Lactobacillaceae</taxon>
        <taxon>Companilactobacillus</taxon>
    </lineage>
</organism>
<protein>
    <submittedName>
        <fullName evidence="2">Uncharacterized protein</fullName>
    </submittedName>
</protein>
<accession>A0A1P8Q0D0</accession>
<evidence type="ECO:0000313" key="3">
    <source>
        <dbReference type="Proteomes" id="UP000187499"/>
    </source>
</evidence>
<evidence type="ECO:0000313" key="2">
    <source>
        <dbReference type="EMBL" id="APX71328.1"/>
    </source>
</evidence>
<dbReference type="OrthoDB" id="2320818at2"/>
<reference evidence="3" key="1">
    <citation type="submission" date="2016-12" db="EMBL/GenBank/DDBJ databases">
        <authorList>
            <person name="Jung M.Y."/>
            <person name="Lee S.H."/>
        </authorList>
    </citation>
    <scope>NUCLEOTIDE SEQUENCE [LARGE SCALE GENOMIC DNA]</scope>
    <source>
        <strain evidence="3">WiKim39</strain>
    </source>
</reference>
<keyword evidence="3" id="KW-1185">Reference proteome</keyword>
<name>A0A1P8Q0D0_9LACO</name>